<dbReference type="CDD" id="cd09859">
    <property type="entry name" value="PIN_53EXO"/>
    <property type="match status" value="1"/>
</dbReference>
<name>A0A7Y9JYN4_9CELL</name>
<reference evidence="8 11" key="2">
    <citation type="submission" date="2021-01" db="EMBL/GenBank/DDBJ databases">
        <title>Whole genome shotgun sequence of Cellulomonas oligotrophica NBRC 109435.</title>
        <authorList>
            <person name="Komaki H."/>
            <person name="Tamura T."/>
        </authorList>
    </citation>
    <scope>NUCLEOTIDE SEQUENCE [LARGE SCALE GENOMIC DNA]</scope>
    <source>
        <strain evidence="8 11">NBRC 109435</strain>
    </source>
</reference>
<dbReference type="Proteomes" id="UP000618382">
    <property type="component" value="Unassembled WGS sequence"/>
</dbReference>
<dbReference type="InterPro" id="IPR038969">
    <property type="entry name" value="FEN"/>
</dbReference>
<reference evidence="9 10" key="1">
    <citation type="submission" date="2020-07" db="EMBL/GenBank/DDBJ databases">
        <title>Sequencing the genomes of 1000 actinobacteria strains.</title>
        <authorList>
            <person name="Klenk H.-P."/>
        </authorList>
    </citation>
    <scope>NUCLEOTIDE SEQUENCE [LARGE SCALE GENOMIC DNA]</scope>
    <source>
        <strain evidence="9 10">DSM 24482</strain>
    </source>
</reference>
<dbReference type="SMART" id="SM00279">
    <property type="entry name" value="HhH2"/>
    <property type="match status" value="1"/>
</dbReference>
<dbReference type="InterPro" id="IPR036279">
    <property type="entry name" value="5-3_exonuclease_C_sf"/>
</dbReference>
<dbReference type="EMBL" id="BONN01000003">
    <property type="protein sequence ID" value="GIG32118.1"/>
    <property type="molecule type" value="Genomic_DNA"/>
</dbReference>
<dbReference type="InterPro" id="IPR020045">
    <property type="entry name" value="DNA_polI_H3TH"/>
</dbReference>
<proteinExistence type="predicted"/>
<evidence type="ECO:0000313" key="8">
    <source>
        <dbReference type="EMBL" id="GIG32118.1"/>
    </source>
</evidence>
<comment type="function">
    <text evidence="5">5'-3' exonuclease acting preferentially on double-stranded DNA.</text>
</comment>
<keyword evidence="4" id="KW-0238">DNA-binding</keyword>
<evidence type="ECO:0000256" key="5">
    <source>
        <dbReference type="ARBA" id="ARBA00049957"/>
    </source>
</evidence>
<feature type="domain" description="5'-3' exonuclease" evidence="7">
    <location>
        <begin position="5"/>
        <end position="287"/>
    </location>
</feature>
<dbReference type="PANTHER" id="PTHR42646">
    <property type="entry name" value="FLAP ENDONUCLEASE XNI"/>
    <property type="match status" value="1"/>
</dbReference>
<organism evidence="9 10">
    <name type="scientific">Cellulomonas oligotrophica</name>
    <dbReference type="NCBI Taxonomy" id="931536"/>
    <lineage>
        <taxon>Bacteria</taxon>
        <taxon>Bacillati</taxon>
        <taxon>Actinomycetota</taxon>
        <taxon>Actinomycetes</taxon>
        <taxon>Micrococcales</taxon>
        <taxon>Cellulomonadaceae</taxon>
        <taxon>Cellulomonas</taxon>
    </lineage>
</organism>
<dbReference type="Gene3D" id="3.40.50.1010">
    <property type="entry name" value="5'-nuclease"/>
    <property type="match status" value="1"/>
</dbReference>
<evidence type="ECO:0000256" key="3">
    <source>
        <dbReference type="ARBA" id="ARBA00022839"/>
    </source>
</evidence>
<dbReference type="SUPFAM" id="SSF88723">
    <property type="entry name" value="PIN domain-like"/>
    <property type="match status" value="1"/>
</dbReference>
<dbReference type="Gene3D" id="1.10.150.20">
    <property type="entry name" value="5' to 3' exonuclease, C-terminal subdomain"/>
    <property type="match status" value="1"/>
</dbReference>
<dbReference type="PANTHER" id="PTHR42646:SF2">
    <property type="entry name" value="5'-3' EXONUCLEASE FAMILY PROTEIN"/>
    <property type="match status" value="1"/>
</dbReference>
<keyword evidence="3 9" id="KW-0269">Exonuclease</keyword>
<dbReference type="InterPro" id="IPR002421">
    <property type="entry name" value="5-3_exonuclease"/>
</dbReference>
<dbReference type="GO" id="GO:0003677">
    <property type="term" value="F:DNA binding"/>
    <property type="evidence" value="ECO:0007669"/>
    <property type="project" value="UniProtKB-KW"/>
</dbReference>
<dbReference type="EMBL" id="JACCBK010000001">
    <property type="protein sequence ID" value="NYD87096.1"/>
    <property type="molecule type" value="Genomic_DNA"/>
</dbReference>
<keyword evidence="1" id="KW-0540">Nuclease</keyword>
<evidence type="ECO:0000256" key="6">
    <source>
        <dbReference type="ARBA" id="ARBA00050026"/>
    </source>
</evidence>
<dbReference type="InterPro" id="IPR020046">
    <property type="entry name" value="5-3_exonucl_a-hlix_arch_N"/>
</dbReference>
<gene>
    <name evidence="9" type="ORF">BKA21_002645</name>
    <name evidence="8" type="ORF">Col01nite_12770</name>
</gene>
<evidence type="ECO:0000256" key="1">
    <source>
        <dbReference type="ARBA" id="ARBA00022722"/>
    </source>
</evidence>
<evidence type="ECO:0000313" key="9">
    <source>
        <dbReference type="EMBL" id="NYD87096.1"/>
    </source>
</evidence>
<keyword evidence="2" id="KW-0378">Hydrolase</keyword>
<dbReference type="InterPro" id="IPR029060">
    <property type="entry name" value="PIN-like_dom_sf"/>
</dbReference>
<evidence type="ECO:0000256" key="4">
    <source>
        <dbReference type="ARBA" id="ARBA00023125"/>
    </source>
</evidence>
<dbReference type="GO" id="GO:0017108">
    <property type="term" value="F:5'-flap endonuclease activity"/>
    <property type="evidence" value="ECO:0007669"/>
    <property type="project" value="InterPro"/>
</dbReference>
<protein>
    <recommendedName>
        <fullName evidence="6">5'-3' exonuclease</fullName>
    </recommendedName>
</protein>
<dbReference type="RefSeq" id="WP_140459557.1">
    <property type="nucleotide sequence ID" value="NZ_BAABFI010000009.1"/>
</dbReference>
<dbReference type="Proteomes" id="UP000577956">
    <property type="component" value="Unassembled WGS sequence"/>
</dbReference>
<evidence type="ECO:0000259" key="7">
    <source>
        <dbReference type="SMART" id="SM00475"/>
    </source>
</evidence>
<dbReference type="GO" id="GO:0033567">
    <property type="term" value="P:DNA replication, Okazaki fragment processing"/>
    <property type="evidence" value="ECO:0007669"/>
    <property type="project" value="InterPro"/>
</dbReference>
<keyword evidence="11" id="KW-1185">Reference proteome</keyword>
<dbReference type="InterPro" id="IPR008918">
    <property type="entry name" value="HhH2"/>
</dbReference>
<evidence type="ECO:0000313" key="11">
    <source>
        <dbReference type="Proteomes" id="UP000618382"/>
    </source>
</evidence>
<comment type="caution">
    <text evidence="9">The sequence shown here is derived from an EMBL/GenBank/DDBJ whole genome shotgun (WGS) entry which is preliminary data.</text>
</comment>
<accession>A0A7Y9JYN4</accession>
<dbReference type="Pfam" id="PF01367">
    <property type="entry name" value="5_3_exonuc"/>
    <property type="match status" value="1"/>
</dbReference>
<sequence>MTDARPLLLLDSASLYFRAFFGVPDSVRAPDGTPVNAVRGLLDMIARLVVDRRPARLVACWDDDWRPAFRVAAIPSYKAHRVAREVPGTTGEEEVPEALAAQVPLIVEVLAALGVARVGAPGYEADDVIGTLTAREVARPAAERSPVEVVTGDRDLYQLVDDAAPVRVLSTVKGFKDLLVVDQAVLAERYGVPDGPGYVDMAALRGDPSDGLPGVPGVGEKTAAALVRRYGSLAGVLAARDAADPGLTATQLRRLRESADYLAAAPVVVRVAQDAPVGDVVDAVPRTPADPDALVALAQRWGLASSVQRVVDAFTDLD</sequence>
<dbReference type="Pfam" id="PF02739">
    <property type="entry name" value="5_3_exonuc_N"/>
    <property type="match status" value="1"/>
</dbReference>
<dbReference type="SUPFAM" id="SSF47807">
    <property type="entry name" value="5' to 3' exonuclease, C-terminal subdomain"/>
    <property type="match status" value="1"/>
</dbReference>
<dbReference type="CDD" id="cd09898">
    <property type="entry name" value="H3TH_53EXO"/>
    <property type="match status" value="1"/>
</dbReference>
<evidence type="ECO:0000256" key="2">
    <source>
        <dbReference type="ARBA" id="ARBA00022801"/>
    </source>
</evidence>
<evidence type="ECO:0000313" key="10">
    <source>
        <dbReference type="Proteomes" id="UP000577956"/>
    </source>
</evidence>
<dbReference type="GO" id="GO:0008409">
    <property type="term" value="F:5'-3' exonuclease activity"/>
    <property type="evidence" value="ECO:0007669"/>
    <property type="project" value="InterPro"/>
</dbReference>
<dbReference type="AlphaFoldDB" id="A0A7Y9JYN4"/>
<dbReference type="SMART" id="SM00475">
    <property type="entry name" value="53EXOc"/>
    <property type="match status" value="1"/>
</dbReference>